<evidence type="ECO:0000313" key="3">
    <source>
        <dbReference type="Proteomes" id="UP000243524"/>
    </source>
</evidence>
<evidence type="ECO:0000256" key="1">
    <source>
        <dbReference type="SAM" id="Phobius"/>
    </source>
</evidence>
<sequence>MDERPQEEVIEDFKIWPFEEFFLIDIGGEAGFWGLFIAITILAIITYKLGFAKKLPLMKSLFIYVLLAVGCLVLTLFTLIARLPMIEVLFVIALILGVYRLRLHRERKNEAE</sequence>
<keyword evidence="1" id="KW-1133">Transmembrane helix</keyword>
<dbReference type="Pfam" id="PF14036">
    <property type="entry name" value="YlaH"/>
    <property type="match status" value="1"/>
</dbReference>
<organism evidence="2 3">
    <name type="scientific">Halalkalibacillus sediminis</name>
    <dbReference type="NCBI Taxonomy" id="2018042"/>
    <lineage>
        <taxon>Bacteria</taxon>
        <taxon>Bacillati</taxon>
        <taxon>Bacillota</taxon>
        <taxon>Bacilli</taxon>
        <taxon>Bacillales</taxon>
        <taxon>Bacillaceae</taxon>
        <taxon>Halalkalibacillus</taxon>
    </lineage>
</organism>
<keyword evidence="1" id="KW-0812">Transmembrane</keyword>
<reference evidence="2 3" key="1">
    <citation type="submission" date="2017-06" db="EMBL/GenBank/DDBJ databases">
        <title>the draft geome sequence of Illustriluteabacillus marina B3227.</title>
        <authorList>
            <person name="He R.-H."/>
            <person name="Du Z.-J."/>
        </authorList>
    </citation>
    <scope>NUCLEOTIDE SEQUENCE [LARGE SCALE GENOMIC DNA]</scope>
    <source>
        <strain evidence="2 3">B3227</strain>
    </source>
</reference>
<proteinExistence type="predicted"/>
<keyword evidence="3" id="KW-1185">Reference proteome</keyword>
<dbReference type="RefSeq" id="WP_101330235.1">
    <property type="nucleotide sequence ID" value="NZ_PJNH01000001.1"/>
</dbReference>
<feature type="transmembrane region" description="Helical" evidence="1">
    <location>
        <begin position="61"/>
        <end position="80"/>
    </location>
</feature>
<evidence type="ECO:0008006" key="4">
    <source>
        <dbReference type="Google" id="ProtNLM"/>
    </source>
</evidence>
<dbReference type="Proteomes" id="UP000243524">
    <property type="component" value="Unassembled WGS sequence"/>
</dbReference>
<keyword evidence="1" id="KW-0472">Membrane</keyword>
<accession>A0A2I0QVX1</accession>
<dbReference type="InterPro" id="IPR025620">
    <property type="entry name" value="YlaH"/>
</dbReference>
<protein>
    <recommendedName>
        <fullName evidence="4">YlaH-like protein</fullName>
    </recommendedName>
</protein>
<comment type="caution">
    <text evidence="2">The sequence shown here is derived from an EMBL/GenBank/DDBJ whole genome shotgun (WGS) entry which is preliminary data.</text>
</comment>
<gene>
    <name evidence="2" type="ORF">CEY16_01670</name>
</gene>
<feature type="transmembrane region" description="Helical" evidence="1">
    <location>
        <begin position="30"/>
        <end position="49"/>
    </location>
</feature>
<name>A0A2I0QVX1_9BACI</name>
<evidence type="ECO:0000313" key="2">
    <source>
        <dbReference type="EMBL" id="PKR78491.1"/>
    </source>
</evidence>
<dbReference type="OrthoDB" id="2680377at2"/>
<dbReference type="EMBL" id="PJNH01000001">
    <property type="protein sequence ID" value="PKR78491.1"/>
    <property type="molecule type" value="Genomic_DNA"/>
</dbReference>
<dbReference type="AlphaFoldDB" id="A0A2I0QVX1"/>
<feature type="transmembrane region" description="Helical" evidence="1">
    <location>
        <begin position="86"/>
        <end position="103"/>
    </location>
</feature>